<dbReference type="InterPro" id="IPR003423">
    <property type="entry name" value="OMP_efflux"/>
</dbReference>
<keyword evidence="2" id="KW-1134">Transmembrane beta strand</keyword>
<feature type="signal peptide" evidence="2">
    <location>
        <begin position="1"/>
        <end position="23"/>
    </location>
</feature>
<dbReference type="RefSeq" id="WP_037974349.1">
    <property type="nucleotide sequence ID" value="NZ_JMKI01000005.1"/>
</dbReference>
<proteinExistence type="inferred from homology"/>
<evidence type="ECO:0000313" key="4">
    <source>
        <dbReference type="Proteomes" id="UP000027665"/>
    </source>
</evidence>
<dbReference type="EMBL" id="JMKI01000005">
    <property type="protein sequence ID" value="KEJ93297.1"/>
    <property type="molecule type" value="Genomic_DNA"/>
</dbReference>
<dbReference type="Gene3D" id="2.20.200.10">
    <property type="entry name" value="Outer membrane efflux proteins (OEP)"/>
    <property type="match status" value="1"/>
</dbReference>
<evidence type="ECO:0000256" key="1">
    <source>
        <dbReference type="ARBA" id="ARBA00007613"/>
    </source>
</evidence>
<evidence type="ECO:0000313" key="3">
    <source>
        <dbReference type="EMBL" id="KEJ93297.1"/>
    </source>
</evidence>
<dbReference type="AlphaFoldDB" id="A0A073J6E6"/>
<accession>A0A073J6E6</accession>
<dbReference type="NCBIfam" id="TIGR01845">
    <property type="entry name" value="outer_NodT"/>
    <property type="match status" value="1"/>
</dbReference>
<dbReference type="GO" id="GO:0005886">
    <property type="term" value="C:plasma membrane"/>
    <property type="evidence" value="ECO:0007669"/>
    <property type="project" value="UniProtKB-SubCell"/>
</dbReference>
<keyword evidence="2" id="KW-0472">Membrane</keyword>
<dbReference type="GeneID" id="90982681"/>
<comment type="similarity">
    <text evidence="1 2">Belongs to the outer membrane factor (OMF) (TC 1.B.17) family.</text>
</comment>
<dbReference type="Pfam" id="PF02321">
    <property type="entry name" value="OEP"/>
    <property type="match status" value="2"/>
</dbReference>
<dbReference type="InterPro" id="IPR010131">
    <property type="entry name" value="MdtP/NodT-like"/>
</dbReference>
<protein>
    <submittedName>
        <fullName evidence="3">RND transporter</fullName>
    </submittedName>
</protein>
<reference evidence="3 4" key="1">
    <citation type="submission" date="2014-04" db="EMBL/GenBank/DDBJ databases">
        <title>Draft Genome Sequence of Synergistes jonesii.</title>
        <authorList>
            <person name="Coil D.A."/>
            <person name="Eisen J.A."/>
            <person name="Holland-Moritz H.E."/>
        </authorList>
    </citation>
    <scope>NUCLEOTIDE SEQUENCE [LARGE SCALE GENOMIC DNA]</scope>
    <source>
        <strain evidence="3 4">78-1</strain>
    </source>
</reference>
<dbReference type="PANTHER" id="PTHR30203:SF31">
    <property type="entry name" value="RND EFFLUX SYSTEM, OUTER MEMBRANE LIPOPROTEIN, NODT"/>
    <property type="match status" value="1"/>
</dbReference>
<dbReference type="SUPFAM" id="SSF56954">
    <property type="entry name" value="Outer membrane efflux proteins (OEP)"/>
    <property type="match status" value="1"/>
</dbReference>
<name>A0A073J6E6_9BACT</name>
<dbReference type="GO" id="GO:0015562">
    <property type="term" value="F:efflux transmembrane transporter activity"/>
    <property type="evidence" value="ECO:0007669"/>
    <property type="project" value="InterPro"/>
</dbReference>
<dbReference type="OrthoDB" id="9770517at2"/>
<organism evidence="3 4">
    <name type="scientific">Synergistes jonesii</name>
    <dbReference type="NCBI Taxonomy" id="2754"/>
    <lineage>
        <taxon>Bacteria</taxon>
        <taxon>Thermotogati</taxon>
        <taxon>Synergistota</taxon>
        <taxon>Synergistia</taxon>
        <taxon>Synergistales</taxon>
        <taxon>Synergistaceae</taxon>
        <taxon>Synergistes</taxon>
    </lineage>
</organism>
<dbReference type="Gene3D" id="1.20.1600.10">
    <property type="entry name" value="Outer membrane efflux proteins (OEP)"/>
    <property type="match status" value="1"/>
</dbReference>
<keyword evidence="2" id="KW-0732">Signal</keyword>
<dbReference type="PANTHER" id="PTHR30203">
    <property type="entry name" value="OUTER MEMBRANE CATION EFFLUX PROTEIN"/>
    <property type="match status" value="1"/>
</dbReference>
<comment type="caution">
    <text evidence="3">The sequence shown here is derived from an EMBL/GenBank/DDBJ whole genome shotgun (WGS) entry which is preliminary data.</text>
</comment>
<dbReference type="eggNOG" id="COG1538">
    <property type="taxonomic scope" value="Bacteria"/>
</dbReference>
<comment type="subcellular location">
    <subcellularLocation>
        <location evidence="2">Cell membrane</location>
        <topology evidence="2">Lipid-anchor</topology>
    </subcellularLocation>
</comment>
<feature type="chain" id="PRO_5001432574" evidence="2">
    <location>
        <begin position="24"/>
        <end position="498"/>
    </location>
</feature>
<evidence type="ECO:0000256" key="2">
    <source>
        <dbReference type="RuleBase" id="RU362097"/>
    </source>
</evidence>
<keyword evidence="2" id="KW-0812">Transmembrane</keyword>
<gene>
    <name evidence="3" type="ORF">EH55_10565</name>
</gene>
<keyword evidence="2" id="KW-0564">Palmitate</keyword>
<sequence>MRKLTFCAIAALVMAASQCGAFAADKAAPVSADADALIKEGAWAELARLYPLSASSADEAVTPEQLASWWDVFGDPTMTELIKEALTGNRDIAAAHAKVTEARAALGVSRASLLPWLDSTNFWSDSRTPAAAGGTGNSVTLTKLGIDASWEIDIFGGTRAKVKAQEATLEAQYAALYSAWTGLAAETAMEYISLRTLQERLDIAKYNLALQQDTVDIQRSKVNSGLADELALKQAQYTMEQTRAAIPSIEAQIEQAKNALAILVGEAPGALDEKLSPKAPIPQIEDGAFIGIPANQLRRRPDIVQAERLLAAQLSRKKAARAELWPKFYLTGSIGTESGNWGSLFEGPSKLYSLLPSISWPIFHAGAIRNNISAQGAIAEQLLASYEKTVLAAAGEVRDALAANVKEYERRDALKNGVDAAQTALDVANDKYANGLVDFTNVINAQQSLTALSEAYAISRGQISTNAVRLFNALGGGWKPMEEAELALAEAERAKKKK</sequence>
<keyword evidence="4" id="KW-1185">Reference proteome</keyword>
<dbReference type="Proteomes" id="UP000027665">
    <property type="component" value="Unassembled WGS sequence"/>
</dbReference>
<dbReference type="PATRIC" id="fig|2754.20.peg.1297"/>
<keyword evidence="2" id="KW-0449">Lipoprotein</keyword>
<dbReference type="STRING" id="2754.EH55_10565"/>